<feature type="domain" description="Flavoprotein" evidence="1">
    <location>
        <begin position="16"/>
        <end position="145"/>
    </location>
</feature>
<reference evidence="3" key="1">
    <citation type="submission" date="2015-02" db="EMBL/GenBank/DDBJ databases">
        <title>Draft Genome of Frankia sp. CpI1-S.</title>
        <authorList>
            <person name="Oshone R.T."/>
            <person name="Ngom M."/>
            <person name="Ghodhbane-Gtari F."/>
            <person name="Gtari M."/>
            <person name="Morris K."/>
            <person name="Thomas K."/>
            <person name="Sen A."/>
            <person name="Tisa L.S."/>
        </authorList>
    </citation>
    <scope>NUCLEOTIDE SEQUENCE [LARGE SCALE GENOMIC DNA]</scope>
    <source>
        <strain evidence="3">CpI1-S</strain>
    </source>
</reference>
<dbReference type="InterPro" id="IPR036551">
    <property type="entry name" value="Flavin_trans-like"/>
</dbReference>
<evidence type="ECO:0000259" key="1">
    <source>
        <dbReference type="Pfam" id="PF02441"/>
    </source>
</evidence>
<name>A0A0D8BCZ5_9ACTN</name>
<dbReference type="OrthoDB" id="161343at2"/>
<organism evidence="2 3">
    <name type="scientific">Frankia torreyi</name>
    <dbReference type="NCBI Taxonomy" id="1856"/>
    <lineage>
        <taxon>Bacteria</taxon>
        <taxon>Bacillati</taxon>
        <taxon>Actinomycetota</taxon>
        <taxon>Actinomycetes</taxon>
        <taxon>Frankiales</taxon>
        <taxon>Frankiaceae</taxon>
        <taxon>Frankia</taxon>
    </lineage>
</organism>
<dbReference type="InterPro" id="IPR003382">
    <property type="entry name" value="Flavoprotein"/>
</dbReference>
<gene>
    <name evidence="2" type="ORF">FF36_04478</name>
</gene>
<dbReference type="GO" id="GO:0010181">
    <property type="term" value="F:FMN binding"/>
    <property type="evidence" value="ECO:0007669"/>
    <property type="project" value="TreeGrafter"/>
</dbReference>
<dbReference type="Proteomes" id="UP000032545">
    <property type="component" value="Unassembled WGS sequence"/>
</dbReference>
<keyword evidence="3" id="KW-1185">Reference proteome</keyword>
<dbReference type="PANTHER" id="PTHR14359">
    <property type="entry name" value="HOMO-OLIGOMERIC FLAVIN CONTAINING CYS DECARBOXYLASE FAMILY"/>
    <property type="match status" value="1"/>
</dbReference>
<dbReference type="SUPFAM" id="SSF52507">
    <property type="entry name" value="Homo-oligomeric flavin-containing Cys decarboxylases, HFCD"/>
    <property type="match status" value="1"/>
</dbReference>
<sequence>MGFFAMTVGHRALYIVVCGGGYPADDLPVFVKQAQSTGWDIRVVATPSSLKFIDTGLLASLTGHGVRSEYALVEDDNEERPVPDAIVVAPATFNTVNKFAGGISDTLALSLLNETICSGIPIIIGLPPNPTHAKHPAFLANIATLRSWGVQVIFEYEDVVLENIPDIEAWKALFPWQKLLDALEAAKTP</sequence>
<accession>A0A0D8BCZ5</accession>
<dbReference type="GO" id="GO:0004633">
    <property type="term" value="F:phosphopantothenoylcysteine decarboxylase activity"/>
    <property type="evidence" value="ECO:0007669"/>
    <property type="project" value="TreeGrafter"/>
</dbReference>
<dbReference type="PATRIC" id="fig|1502723.3.peg.4412"/>
<comment type="caution">
    <text evidence="2">The sequence shown here is derived from an EMBL/GenBank/DDBJ whole genome shotgun (WGS) entry which is preliminary data.</text>
</comment>
<dbReference type="EMBL" id="JYFN01000041">
    <property type="protein sequence ID" value="KJE21247.1"/>
    <property type="molecule type" value="Genomic_DNA"/>
</dbReference>
<protein>
    <submittedName>
        <fullName evidence="2">Flavoprotein</fullName>
    </submittedName>
</protein>
<evidence type="ECO:0000313" key="3">
    <source>
        <dbReference type="Proteomes" id="UP000032545"/>
    </source>
</evidence>
<proteinExistence type="predicted"/>
<reference evidence="2 3" key="2">
    <citation type="journal article" date="2016" name="Genome Announc.">
        <title>Permanent Draft Genome Sequences for Two Variants of Frankia sp. Strain CpI1, the First Frankia Strain Isolated from Root Nodules of Comptonia peregrina.</title>
        <authorList>
            <person name="Oshone R."/>
            <person name="Hurst S.G.IV."/>
            <person name="Abebe-Akele F."/>
            <person name="Simpson S."/>
            <person name="Morris K."/>
            <person name="Thomas W.K."/>
            <person name="Tisa L.S."/>
        </authorList>
    </citation>
    <scope>NUCLEOTIDE SEQUENCE [LARGE SCALE GENOMIC DNA]</scope>
    <source>
        <strain evidence="3">CpI1-S</strain>
    </source>
</reference>
<dbReference type="AlphaFoldDB" id="A0A0D8BCZ5"/>
<dbReference type="Pfam" id="PF02441">
    <property type="entry name" value="Flavoprotein"/>
    <property type="match status" value="1"/>
</dbReference>
<evidence type="ECO:0000313" key="2">
    <source>
        <dbReference type="EMBL" id="KJE21247.1"/>
    </source>
</evidence>
<dbReference type="GO" id="GO:0071513">
    <property type="term" value="C:phosphopantothenoylcysteine decarboxylase complex"/>
    <property type="evidence" value="ECO:0007669"/>
    <property type="project" value="TreeGrafter"/>
</dbReference>
<dbReference type="PANTHER" id="PTHR14359:SF6">
    <property type="entry name" value="PHOSPHOPANTOTHENOYLCYSTEINE DECARBOXYLASE"/>
    <property type="match status" value="1"/>
</dbReference>
<dbReference type="Gene3D" id="3.40.50.1950">
    <property type="entry name" value="Flavin prenyltransferase-like"/>
    <property type="match status" value="1"/>
</dbReference>
<dbReference type="GO" id="GO:0015937">
    <property type="term" value="P:coenzyme A biosynthetic process"/>
    <property type="evidence" value="ECO:0007669"/>
    <property type="project" value="TreeGrafter"/>
</dbReference>